<dbReference type="PROSITE" id="PS50949">
    <property type="entry name" value="HTH_GNTR"/>
    <property type="match status" value="1"/>
</dbReference>
<dbReference type="Gene3D" id="3.40.640.10">
    <property type="entry name" value="Type I PLP-dependent aspartate aminotransferase-like (Major domain)"/>
    <property type="match status" value="1"/>
</dbReference>
<keyword evidence="7" id="KW-0808">Transferase</keyword>
<keyword evidence="7" id="KW-0032">Aminotransferase</keyword>
<dbReference type="CDD" id="cd00609">
    <property type="entry name" value="AAT_like"/>
    <property type="match status" value="1"/>
</dbReference>
<evidence type="ECO:0000256" key="4">
    <source>
        <dbReference type="ARBA" id="ARBA00023125"/>
    </source>
</evidence>
<keyword evidence="4" id="KW-0238">DNA-binding</keyword>
<dbReference type="SMART" id="SM00345">
    <property type="entry name" value="HTH_GNTR"/>
    <property type="match status" value="1"/>
</dbReference>
<evidence type="ECO:0000256" key="5">
    <source>
        <dbReference type="ARBA" id="ARBA00023163"/>
    </source>
</evidence>
<dbReference type="Gene3D" id="3.90.1150.10">
    <property type="entry name" value="Aspartate Aminotransferase, domain 1"/>
    <property type="match status" value="1"/>
</dbReference>
<dbReference type="EMBL" id="JAAVJI010000017">
    <property type="protein sequence ID" value="NJP03229.1"/>
    <property type="molecule type" value="Genomic_DNA"/>
</dbReference>
<dbReference type="PANTHER" id="PTHR46577">
    <property type="entry name" value="HTH-TYPE TRANSCRIPTIONAL REGULATORY PROTEIN GABR"/>
    <property type="match status" value="1"/>
</dbReference>
<keyword evidence="8" id="KW-1185">Reference proteome</keyword>
<dbReference type="InterPro" id="IPR015421">
    <property type="entry name" value="PyrdxlP-dep_Trfase_major"/>
</dbReference>
<keyword evidence="5" id="KW-0804">Transcription</keyword>
<dbReference type="PANTHER" id="PTHR46577:SF2">
    <property type="entry name" value="TRANSCRIPTIONAL REGULATORY PROTEIN"/>
    <property type="match status" value="1"/>
</dbReference>
<keyword evidence="2" id="KW-0663">Pyridoxal phosphate</keyword>
<evidence type="ECO:0000256" key="2">
    <source>
        <dbReference type="ARBA" id="ARBA00022898"/>
    </source>
</evidence>
<comment type="similarity">
    <text evidence="1">In the C-terminal section; belongs to the class-I pyridoxal-phosphate-dependent aminotransferase family.</text>
</comment>
<evidence type="ECO:0000256" key="1">
    <source>
        <dbReference type="ARBA" id="ARBA00005384"/>
    </source>
</evidence>
<name>A0ABX0YM55_9PSED</name>
<feature type="domain" description="HTH gntR-type" evidence="6">
    <location>
        <begin position="1"/>
        <end position="68"/>
    </location>
</feature>
<dbReference type="InterPro" id="IPR000524">
    <property type="entry name" value="Tscrpt_reg_HTH_GntR"/>
</dbReference>
<reference evidence="7 8" key="1">
    <citation type="submission" date="2020-03" db="EMBL/GenBank/DDBJ databases">
        <authorList>
            <person name="Wang L."/>
            <person name="He N."/>
            <person name="Li Y."/>
            <person name="Fang Y."/>
            <person name="Zhang F."/>
        </authorList>
    </citation>
    <scope>NUCLEOTIDE SEQUENCE [LARGE SCALE GENOMIC DNA]</scope>
    <source>
        <strain evidence="8">hsmgli-8</strain>
    </source>
</reference>
<dbReference type="InterPro" id="IPR004839">
    <property type="entry name" value="Aminotransferase_I/II_large"/>
</dbReference>
<dbReference type="SUPFAM" id="SSF46785">
    <property type="entry name" value="Winged helix' DNA-binding domain"/>
    <property type="match status" value="1"/>
</dbReference>
<dbReference type="InterPro" id="IPR051446">
    <property type="entry name" value="HTH_trans_reg/aminotransferase"/>
</dbReference>
<dbReference type="Gene3D" id="1.10.10.10">
    <property type="entry name" value="Winged helix-like DNA-binding domain superfamily/Winged helix DNA-binding domain"/>
    <property type="match status" value="1"/>
</dbReference>
<keyword evidence="3" id="KW-0805">Transcription regulation</keyword>
<dbReference type="InterPro" id="IPR015424">
    <property type="entry name" value="PyrdxlP-dep_Trfase"/>
</dbReference>
<dbReference type="SUPFAM" id="SSF53383">
    <property type="entry name" value="PLP-dependent transferases"/>
    <property type="match status" value="1"/>
</dbReference>
<evidence type="ECO:0000259" key="6">
    <source>
        <dbReference type="PROSITE" id="PS50949"/>
    </source>
</evidence>
<dbReference type="Pfam" id="PF00155">
    <property type="entry name" value="Aminotran_1_2"/>
    <property type="match status" value="1"/>
</dbReference>
<organism evidence="7 8">
    <name type="scientific">Pseudomonas quercus</name>
    <dbReference type="NCBI Taxonomy" id="2722792"/>
    <lineage>
        <taxon>Bacteria</taxon>
        <taxon>Pseudomonadati</taxon>
        <taxon>Pseudomonadota</taxon>
        <taxon>Gammaproteobacteria</taxon>
        <taxon>Pseudomonadales</taxon>
        <taxon>Pseudomonadaceae</taxon>
        <taxon>Pseudomonas</taxon>
    </lineage>
</organism>
<dbReference type="Proteomes" id="UP000746535">
    <property type="component" value="Unassembled WGS sequence"/>
</dbReference>
<accession>A0ABX0YM55</accession>
<dbReference type="GO" id="GO:0008483">
    <property type="term" value="F:transaminase activity"/>
    <property type="evidence" value="ECO:0007669"/>
    <property type="project" value="UniProtKB-KW"/>
</dbReference>
<evidence type="ECO:0000313" key="7">
    <source>
        <dbReference type="EMBL" id="NJP03229.1"/>
    </source>
</evidence>
<evidence type="ECO:0000313" key="8">
    <source>
        <dbReference type="Proteomes" id="UP000746535"/>
    </source>
</evidence>
<proteinExistence type="inferred from homology"/>
<dbReference type="InterPro" id="IPR036390">
    <property type="entry name" value="WH_DNA-bd_sf"/>
</dbReference>
<dbReference type="Pfam" id="PF00392">
    <property type="entry name" value="GntR"/>
    <property type="match status" value="1"/>
</dbReference>
<dbReference type="InterPro" id="IPR036388">
    <property type="entry name" value="WH-like_DNA-bd_sf"/>
</dbReference>
<dbReference type="CDD" id="cd07377">
    <property type="entry name" value="WHTH_GntR"/>
    <property type="match status" value="1"/>
</dbReference>
<comment type="caution">
    <text evidence="7">The sequence shown here is derived from an EMBL/GenBank/DDBJ whole genome shotgun (WGS) entry which is preliminary data.</text>
</comment>
<dbReference type="InterPro" id="IPR015422">
    <property type="entry name" value="PyrdxlP-dep_Trfase_small"/>
</dbReference>
<dbReference type="RefSeq" id="WP_168085802.1">
    <property type="nucleotide sequence ID" value="NZ_JAAVJI010000017.1"/>
</dbReference>
<sequence>MTSKTFHNELEQRLKAGEWSPGQRMPSIRQVVSAARVSYHNVVSAYARLVSEGMLEAHPGRGYYVSRGSGLLPDVRTTECMISDPLFKLLQGEAHYLKLGCGWLPPAWRDSELLAKAIRRTARLEQRSLADYGDVSGYLPLRRQLCVYLKRVTRIDIQPSQVLTTVGATQALDLVTRLLIQPGDHVFVDEPGNGNLIKLIRLAGGHVVGVPRTPDGPDTSEMERYLAGHEIKAFFCNSTFHNPTGGNISPGNAFKVLCLAAKHDFLVVEDDVYGDFSPVVRRTFAELDNLERVIYIGSFSKCLSASLRVGYIACSQTLIEPLTRLKLLTCVAVPAFCERFINTILADGTYVGHMKEVQQKLIMHQTQTQRLLRTNGWRFDITPESGMFIWAYHPDLPDLQCFIKKLEQKNILLMPGSAFSVTLDHRRFTRINCTYFSDTLEKHFSV</sequence>
<protein>
    <submittedName>
        <fullName evidence="7">PLP-dependent aminotransferase family protein</fullName>
    </submittedName>
</protein>
<gene>
    <name evidence="7" type="ORF">HBH25_20545</name>
</gene>
<evidence type="ECO:0000256" key="3">
    <source>
        <dbReference type="ARBA" id="ARBA00023015"/>
    </source>
</evidence>